<dbReference type="InterPro" id="IPR009057">
    <property type="entry name" value="Homeodomain-like_sf"/>
</dbReference>
<dbReference type="InterPro" id="IPR018060">
    <property type="entry name" value="HTH_AraC"/>
</dbReference>
<evidence type="ECO:0000256" key="4">
    <source>
        <dbReference type="ARBA" id="ARBA00023163"/>
    </source>
</evidence>
<gene>
    <name evidence="6" type="ORF">IAA64_06390</name>
</gene>
<dbReference type="InterPro" id="IPR037923">
    <property type="entry name" value="HTH-like"/>
</dbReference>
<keyword evidence="3" id="KW-0010">Activator</keyword>
<organism evidence="6 7">
    <name type="scientific">Candidatus Ornithocaccomicrobium faecavium</name>
    <dbReference type="NCBI Taxonomy" id="2840890"/>
    <lineage>
        <taxon>Bacteria</taxon>
        <taxon>Bacillati</taxon>
        <taxon>Bacillota</taxon>
        <taxon>Clostridia</taxon>
        <taxon>Candidatus Ornithocaccomicrobium</taxon>
    </lineage>
</organism>
<dbReference type="Pfam" id="PF02311">
    <property type="entry name" value="AraC_binding"/>
    <property type="match status" value="1"/>
</dbReference>
<dbReference type="EMBL" id="DVOT01000118">
    <property type="protein sequence ID" value="HIV27579.1"/>
    <property type="molecule type" value="Genomic_DNA"/>
</dbReference>
<dbReference type="PROSITE" id="PS01124">
    <property type="entry name" value="HTH_ARAC_FAMILY_2"/>
    <property type="match status" value="1"/>
</dbReference>
<dbReference type="SUPFAM" id="SSF46689">
    <property type="entry name" value="Homeodomain-like"/>
    <property type="match status" value="2"/>
</dbReference>
<evidence type="ECO:0000256" key="3">
    <source>
        <dbReference type="ARBA" id="ARBA00023159"/>
    </source>
</evidence>
<keyword evidence="2" id="KW-0238">DNA-binding</keyword>
<dbReference type="InterPro" id="IPR018062">
    <property type="entry name" value="HTH_AraC-typ_CS"/>
</dbReference>
<sequence>MQQSSMEFPAVRPFFLSIRHVKMQEAAEQNVRQHHLHSECEIYINLSGDVSFMVEEKIYPIRPGDAILTRPYEYHHCIYHSDAPHEHFWILFSAEGNEALFPLFFCRERGEGNRIVLPREEQTRMFGHCRALLAGEGGILARYQHFFALLSLLRTGTAAEEESAQVPEELRRVLEYINVNYAGPIAVGALAEMAFVSRNTLERRFQQYLGVSPYAYITEKRLTCSLHLLLRGASVAEACARSGFSDCSQFIAKFRRKFGATPHQYIRLKNPPGGRA</sequence>
<evidence type="ECO:0000313" key="6">
    <source>
        <dbReference type="EMBL" id="HIV27579.1"/>
    </source>
</evidence>
<dbReference type="PROSITE" id="PS00041">
    <property type="entry name" value="HTH_ARAC_FAMILY_1"/>
    <property type="match status" value="1"/>
</dbReference>
<dbReference type="Gene3D" id="2.60.120.10">
    <property type="entry name" value="Jelly Rolls"/>
    <property type="match status" value="1"/>
</dbReference>
<accession>A0A9D1TC51</accession>
<evidence type="ECO:0000313" key="7">
    <source>
        <dbReference type="Proteomes" id="UP000886884"/>
    </source>
</evidence>
<protein>
    <submittedName>
        <fullName evidence="6">Helix-turn-helix transcriptional regulator</fullName>
    </submittedName>
</protein>
<dbReference type="GO" id="GO:0043565">
    <property type="term" value="F:sequence-specific DNA binding"/>
    <property type="evidence" value="ECO:0007669"/>
    <property type="project" value="InterPro"/>
</dbReference>
<keyword evidence="1" id="KW-0805">Transcription regulation</keyword>
<dbReference type="AlphaFoldDB" id="A0A9D1TC51"/>
<dbReference type="Gene3D" id="1.10.10.60">
    <property type="entry name" value="Homeodomain-like"/>
    <property type="match status" value="1"/>
</dbReference>
<name>A0A9D1TC51_9FIRM</name>
<dbReference type="PANTHER" id="PTHR46796">
    <property type="entry name" value="HTH-TYPE TRANSCRIPTIONAL ACTIVATOR RHAS-RELATED"/>
    <property type="match status" value="1"/>
</dbReference>
<dbReference type="InterPro" id="IPR003313">
    <property type="entry name" value="AraC-bd"/>
</dbReference>
<feature type="domain" description="HTH araC/xylS-type" evidence="5">
    <location>
        <begin position="171"/>
        <end position="268"/>
    </location>
</feature>
<dbReference type="Proteomes" id="UP000886884">
    <property type="component" value="Unassembled WGS sequence"/>
</dbReference>
<dbReference type="InterPro" id="IPR050204">
    <property type="entry name" value="AraC_XylS_family_regulators"/>
</dbReference>
<evidence type="ECO:0000256" key="1">
    <source>
        <dbReference type="ARBA" id="ARBA00023015"/>
    </source>
</evidence>
<dbReference type="GO" id="GO:0003700">
    <property type="term" value="F:DNA-binding transcription factor activity"/>
    <property type="evidence" value="ECO:0007669"/>
    <property type="project" value="InterPro"/>
</dbReference>
<dbReference type="Pfam" id="PF12833">
    <property type="entry name" value="HTH_18"/>
    <property type="match status" value="1"/>
</dbReference>
<evidence type="ECO:0000256" key="2">
    <source>
        <dbReference type="ARBA" id="ARBA00023125"/>
    </source>
</evidence>
<reference evidence="6" key="2">
    <citation type="journal article" date="2021" name="PeerJ">
        <title>Extensive microbial diversity within the chicken gut microbiome revealed by metagenomics and culture.</title>
        <authorList>
            <person name="Gilroy R."/>
            <person name="Ravi A."/>
            <person name="Getino M."/>
            <person name="Pursley I."/>
            <person name="Horton D.L."/>
            <person name="Alikhan N.F."/>
            <person name="Baker D."/>
            <person name="Gharbi K."/>
            <person name="Hall N."/>
            <person name="Watson M."/>
            <person name="Adriaenssens E.M."/>
            <person name="Foster-Nyarko E."/>
            <person name="Jarju S."/>
            <person name="Secka A."/>
            <person name="Antonio M."/>
            <person name="Oren A."/>
            <person name="Chaudhuri R.R."/>
            <person name="La Ragione R."/>
            <person name="Hildebrand F."/>
            <person name="Pallen M.J."/>
        </authorList>
    </citation>
    <scope>NUCLEOTIDE SEQUENCE</scope>
    <source>
        <strain evidence="6">CHK183-6373</strain>
    </source>
</reference>
<dbReference type="InterPro" id="IPR014710">
    <property type="entry name" value="RmlC-like_jellyroll"/>
</dbReference>
<dbReference type="SMART" id="SM00342">
    <property type="entry name" value="HTH_ARAC"/>
    <property type="match status" value="1"/>
</dbReference>
<evidence type="ECO:0000259" key="5">
    <source>
        <dbReference type="PROSITE" id="PS01124"/>
    </source>
</evidence>
<comment type="caution">
    <text evidence="6">The sequence shown here is derived from an EMBL/GenBank/DDBJ whole genome shotgun (WGS) entry which is preliminary data.</text>
</comment>
<reference evidence="6" key="1">
    <citation type="submission" date="2020-10" db="EMBL/GenBank/DDBJ databases">
        <authorList>
            <person name="Gilroy R."/>
        </authorList>
    </citation>
    <scope>NUCLEOTIDE SEQUENCE</scope>
    <source>
        <strain evidence="6">CHK183-6373</strain>
    </source>
</reference>
<proteinExistence type="predicted"/>
<dbReference type="SUPFAM" id="SSF51215">
    <property type="entry name" value="Regulatory protein AraC"/>
    <property type="match status" value="1"/>
</dbReference>
<keyword evidence="4" id="KW-0804">Transcription</keyword>